<evidence type="ECO:0000256" key="1">
    <source>
        <dbReference type="SAM" id="MobiDB-lite"/>
    </source>
</evidence>
<name>A0ABT1FXB3_9BACT</name>
<protein>
    <submittedName>
        <fullName evidence="2">Uncharacterized protein</fullName>
    </submittedName>
</protein>
<comment type="caution">
    <text evidence="2">The sequence shown here is derived from an EMBL/GenBank/DDBJ whole genome shotgun (WGS) entry which is preliminary data.</text>
</comment>
<feature type="region of interest" description="Disordered" evidence="1">
    <location>
        <begin position="25"/>
        <end position="60"/>
    </location>
</feature>
<keyword evidence="3" id="KW-1185">Reference proteome</keyword>
<dbReference type="RefSeq" id="WP_253533257.1">
    <property type="nucleotide sequence ID" value="NZ_JAMZEL010000024.1"/>
</dbReference>
<gene>
    <name evidence="2" type="ORF">NCI00_28500</name>
</gene>
<feature type="compositionally biased region" description="Basic and acidic residues" evidence="1">
    <location>
        <begin position="32"/>
        <end position="47"/>
    </location>
</feature>
<reference evidence="2 3" key="1">
    <citation type="submission" date="2022-06" db="EMBL/GenBank/DDBJ databases">
        <title>Runella sp. S5 genome sequencing.</title>
        <authorList>
            <person name="Park S."/>
        </authorList>
    </citation>
    <scope>NUCLEOTIDE SEQUENCE [LARGE SCALE GENOMIC DNA]</scope>
    <source>
        <strain evidence="2 3">S5</strain>
    </source>
</reference>
<organism evidence="2 3">
    <name type="scientific">Runella salmonicolor</name>
    <dbReference type="NCBI Taxonomy" id="2950278"/>
    <lineage>
        <taxon>Bacteria</taxon>
        <taxon>Pseudomonadati</taxon>
        <taxon>Bacteroidota</taxon>
        <taxon>Cytophagia</taxon>
        <taxon>Cytophagales</taxon>
        <taxon>Spirosomataceae</taxon>
        <taxon>Runella</taxon>
    </lineage>
</organism>
<dbReference type="Proteomes" id="UP001204772">
    <property type="component" value="Unassembled WGS sequence"/>
</dbReference>
<sequence length="60" mass="6251">MSIAILFSGLVNNYVFGGASDFSGDPNGSPDKYAHGENAHNRGEDSPQKGGDGALRFHAV</sequence>
<accession>A0ABT1FXB3</accession>
<dbReference type="EMBL" id="JAMZEL010000024">
    <property type="protein sequence ID" value="MCP1386416.1"/>
    <property type="molecule type" value="Genomic_DNA"/>
</dbReference>
<proteinExistence type="predicted"/>
<evidence type="ECO:0000313" key="2">
    <source>
        <dbReference type="EMBL" id="MCP1386416.1"/>
    </source>
</evidence>
<evidence type="ECO:0000313" key="3">
    <source>
        <dbReference type="Proteomes" id="UP001204772"/>
    </source>
</evidence>